<dbReference type="EMBL" id="VLLG01000005">
    <property type="protein sequence ID" value="TWI84447.1"/>
    <property type="molecule type" value="Genomic_DNA"/>
</dbReference>
<dbReference type="PANTHER" id="PTHR39198">
    <property type="entry name" value="HYPOTHETICAL MEMBRANE PROTEIN, CONSERVED"/>
    <property type="match status" value="1"/>
</dbReference>
<keyword evidence="2" id="KW-0732">Signal</keyword>
<feature type="signal peptide" evidence="2">
    <location>
        <begin position="1"/>
        <end position="30"/>
    </location>
</feature>
<feature type="domain" description="Alpha-galactosidase NEW3" evidence="3">
    <location>
        <begin position="265"/>
        <end position="340"/>
    </location>
</feature>
<organism evidence="4 5">
    <name type="scientific">Chitinophaga japonensis</name>
    <name type="common">Flexibacter japonensis</name>
    <dbReference type="NCBI Taxonomy" id="104662"/>
    <lineage>
        <taxon>Bacteria</taxon>
        <taxon>Pseudomonadati</taxon>
        <taxon>Bacteroidota</taxon>
        <taxon>Chitinophagia</taxon>
        <taxon>Chitinophagales</taxon>
        <taxon>Chitinophagaceae</taxon>
        <taxon>Chitinophaga</taxon>
    </lineage>
</organism>
<keyword evidence="1" id="KW-0472">Membrane</keyword>
<dbReference type="Proteomes" id="UP000316778">
    <property type="component" value="Unassembled WGS sequence"/>
</dbReference>
<dbReference type="InterPro" id="IPR013783">
    <property type="entry name" value="Ig-like_fold"/>
</dbReference>
<accession>A0A562ST47</accession>
<sequence>MSVRVKRLIKFLSFLFFTGLISGGFHVSCAAQSVTLYTPYTKISVPPGESINYSIDVINKSGGLRTADIAVTGLPKGWSYELKSGGWKIDALSVLPGEKKNFSLDVQVPLKVNKGSYRFLVQAKGLSRLPLTVEVSEQGTFKTEFSTDQANMEGAANSTFTFNARLRNRTADNQVYALNTYAPPGWNVTFKANYKQVSSVNVEANHTQDITIEVDPPDELKAGKYKVPVMAATSSTSAKMELEVAITGSYALELTTPQGLLSTDITAGDDKRIALVVKNKGSAPLRNINMQFAAPVNWDVSFEPKKVAQLEPGQTAEVFATIKAADKAIAGDYVTSLEAKTPEVSSKAAFRVSVKTSFWSGWAGILIILAALGSVSYLFKKYGRR</sequence>
<feature type="chain" id="PRO_5021856984" evidence="2">
    <location>
        <begin position="31"/>
        <end position="385"/>
    </location>
</feature>
<evidence type="ECO:0000256" key="2">
    <source>
        <dbReference type="SAM" id="SignalP"/>
    </source>
</evidence>
<evidence type="ECO:0000313" key="4">
    <source>
        <dbReference type="EMBL" id="TWI84447.1"/>
    </source>
</evidence>
<reference evidence="4 5" key="1">
    <citation type="journal article" date="2013" name="Stand. Genomic Sci.">
        <title>Genomic Encyclopedia of Type Strains, Phase I: The one thousand microbial genomes (KMG-I) project.</title>
        <authorList>
            <person name="Kyrpides N.C."/>
            <person name="Woyke T."/>
            <person name="Eisen J.A."/>
            <person name="Garrity G."/>
            <person name="Lilburn T.G."/>
            <person name="Beck B.J."/>
            <person name="Whitman W.B."/>
            <person name="Hugenholtz P."/>
            <person name="Klenk H.P."/>
        </authorList>
    </citation>
    <scope>NUCLEOTIDE SEQUENCE [LARGE SCALE GENOMIC DNA]</scope>
    <source>
        <strain evidence="4 5">DSM 13484</strain>
    </source>
</reference>
<dbReference type="AlphaFoldDB" id="A0A562ST47"/>
<keyword evidence="1" id="KW-1133">Transmembrane helix</keyword>
<dbReference type="OrthoDB" id="8631677at2"/>
<gene>
    <name evidence="4" type="ORF">LX66_4817</name>
</gene>
<keyword evidence="5" id="KW-1185">Reference proteome</keyword>
<protein>
    <submittedName>
        <fullName evidence="4">Alpha-galactosidase-like protein</fullName>
    </submittedName>
</protein>
<keyword evidence="1" id="KW-0812">Transmembrane</keyword>
<dbReference type="RefSeq" id="WP_145718108.1">
    <property type="nucleotide sequence ID" value="NZ_BAAAFY010000002.1"/>
</dbReference>
<proteinExistence type="predicted"/>
<evidence type="ECO:0000256" key="1">
    <source>
        <dbReference type="SAM" id="Phobius"/>
    </source>
</evidence>
<dbReference type="Gene3D" id="2.60.40.10">
    <property type="entry name" value="Immunoglobulins"/>
    <property type="match status" value="2"/>
</dbReference>
<evidence type="ECO:0000313" key="5">
    <source>
        <dbReference type="Proteomes" id="UP000316778"/>
    </source>
</evidence>
<dbReference type="PANTHER" id="PTHR39198:SF1">
    <property type="entry name" value="ALPHA-GALACTOSIDASE NEW3 DOMAIN-CONTAINING PROTEIN"/>
    <property type="match status" value="1"/>
</dbReference>
<feature type="transmembrane region" description="Helical" evidence="1">
    <location>
        <begin position="359"/>
        <end position="379"/>
    </location>
</feature>
<dbReference type="Pfam" id="PF10633">
    <property type="entry name" value="NPCBM_assoc"/>
    <property type="match status" value="1"/>
</dbReference>
<comment type="caution">
    <text evidence="4">The sequence shown here is derived from an EMBL/GenBank/DDBJ whole genome shotgun (WGS) entry which is preliminary data.</text>
</comment>
<dbReference type="InterPro" id="IPR018905">
    <property type="entry name" value="A-galactase_NEW3"/>
</dbReference>
<name>A0A562ST47_CHIJA</name>
<evidence type="ECO:0000259" key="3">
    <source>
        <dbReference type="Pfam" id="PF10633"/>
    </source>
</evidence>